<sequence length="78" mass="8964">MTVASVPTVLAIPTIPPIRDSVNIACCELVQLRKRSSNRKRIQGKRTSKAMRRILLFQFHTIRRIMSECWNGHLECGE</sequence>
<protein>
    <submittedName>
        <fullName evidence="1">Uncharacterized protein</fullName>
    </submittedName>
</protein>
<dbReference type="Proteomes" id="UP000324800">
    <property type="component" value="Unassembled WGS sequence"/>
</dbReference>
<gene>
    <name evidence="1" type="ORF">EZS28_020128</name>
</gene>
<organism evidence="1 2">
    <name type="scientific">Streblomastix strix</name>
    <dbReference type="NCBI Taxonomy" id="222440"/>
    <lineage>
        <taxon>Eukaryota</taxon>
        <taxon>Metamonada</taxon>
        <taxon>Preaxostyla</taxon>
        <taxon>Oxymonadida</taxon>
        <taxon>Streblomastigidae</taxon>
        <taxon>Streblomastix</taxon>
    </lineage>
</organism>
<evidence type="ECO:0000313" key="2">
    <source>
        <dbReference type="Proteomes" id="UP000324800"/>
    </source>
</evidence>
<reference evidence="1 2" key="1">
    <citation type="submission" date="2019-03" db="EMBL/GenBank/DDBJ databases">
        <title>Single cell metagenomics reveals metabolic interactions within the superorganism composed of flagellate Streblomastix strix and complex community of Bacteroidetes bacteria on its surface.</title>
        <authorList>
            <person name="Treitli S.C."/>
            <person name="Kolisko M."/>
            <person name="Husnik F."/>
            <person name="Keeling P."/>
            <person name="Hampl V."/>
        </authorList>
    </citation>
    <scope>NUCLEOTIDE SEQUENCE [LARGE SCALE GENOMIC DNA]</scope>
    <source>
        <strain evidence="1">ST1C</strain>
    </source>
</reference>
<proteinExistence type="predicted"/>
<dbReference type="EMBL" id="SNRW01005805">
    <property type="protein sequence ID" value="KAA6384344.1"/>
    <property type="molecule type" value="Genomic_DNA"/>
</dbReference>
<comment type="caution">
    <text evidence="1">The sequence shown here is derived from an EMBL/GenBank/DDBJ whole genome shotgun (WGS) entry which is preliminary data.</text>
</comment>
<accession>A0A5J4VP82</accession>
<evidence type="ECO:0000313" key="1">
    <source>
        <dbReference type="EMBL" id="KAA6384344.1"/>
    </source>
</evidence>
<dbReference type="AlphaFoldDB" id="A0A5J4VP82"/>
<name>A0A5J4VP82_9EUKA</name>